<evidence type="ECO:0000313" key="4">
    <source>
        <dbReference type="Proteomes" id="UP000070700"/>
    </source>
</evidence>
<dbReference type="AlphaFoldDB" id="A0A194WUM4"/>
<dbReference type="OrthoDB" id="10042665at2759"/>
<dbReference type="GO" id="GO:0005524">
    <property type="term" value="F:ATP binding"/>
    <property type="evidence" value="ECO:0007669"/>
    <property type="project" value="InterPro"/>
</dbReference>
<evidence type="ECO:0000313" key="3">
    <source>
        <dbReference type="EMBL" id="KUJ11312.1"/>
    </source>
</evidence>
<dbReference type="InterPro" id="IPR003959">
    <property type="entry name" value="ATPase_AAA_core"/>
</dbReference>
<dbReference type="EMBL" id="KQ947427">
    <property type="protein sequence ID" value="KUJ11312.1"/>
    <property type="molecule type" value="Genomic_DNA"/>
</dbReference>
<dbReference type="SMART" id="SM00382">
    <property type="entry name" value="AAA"/>
    <property type="match status" value="1"/>
</dbReference>
<organism evidence="3 4">
    <name type="scientific">Mollisia scopiformis</name>
    <name type="common">Conifer needle endophyte fungus</name>
    <name type="synonym">Phialocephala scopiformis</name>
    <dbReference type="NCBI Taxonomy" id="149040"/>
    <lineage>
        <taxon>Eukaryota</taxon>
        <taxon>Fungi</taxon>
        <taxon>Dikarya</taxon>
        <taxon>Ascomycota</taxon>
        <taxon>Pezizomycotina</taxon>
        <taxon>Leotiomycetes</taxon>
        <taxon>Helotiales</taxon>
        <taxon>Mollisiaceae</taxon>
        <taxon>Mollisia</taxon>
    </lineage>
</organism>
<dbReference type="InParanoid" id="A0A194WUM4"/>
<gene>
    <name evidence="3" type="ORF">LY89DRAFT_739508</name>
</gene>
<dbReference type="InterPro" id="IPR003593">
    <property type="entry name" value="AAA+_ATPase"/>
</dbReference>
<feature type="compositionally biased region" description="Acidic residues" evidence="1">
    <location>
        <begin position="14"/>
        <end position="24"/>
    </location>
</feature>
<dbReference type="GeneID" id="28830195"/>
<sequence length="710" mass="79149">MAKTVPSLPHAEDNSDNSDSEAEETPSIVTIIPTIVDMTPPPPIAASLVEPGTIPEIKDVYKGKASCPCCITWSAEPQKKITTQAATDTSGYAILARQTEGHGDFGRELKLHSMVIQSELIKEVLNVVLKGYPGITTGLEHLTVEAPFAAFYHRWAELTDAYEASTDTTREHLTLLITLLHVEFEGMHKTVADLLKNNVIEYKYIWAIFQPGEHIVTDMHGQDTVMLLESGLPYDETQYGGGHRGWALSAKHIDYNGSMTGFGTTKIKVQEFKGTMALSELEAIPLDQHEDKKGMVTRLVERGRQFAALRTATFQEYSGRAVLKEDNSWDGHDTQVNGRVMVDPFAYFQFNRHDNLALRPLTAPPPMVDTTMFIPHHGPPPPLPPPGGPRMMIHHHRPPPPPPPCRYDDDGNPIYEKKQRPADTELAELSDEDLLITVPFVRGYSFKSKEWVHLNITNLRPVHWTLDLFSNLVLPTEEKSLLLSLAKSHSRSTTHFDDFVIGKGRGMIVLLDGPPGVGKTLTAESVAEEMRAPLYTMSAGELGTQADAVEGKLGDILEMATMWKAVLLIDEADIFLEQRGSGELERNELVAIFLRHLEYFKGLMILTTNRIETMDLAFDSRVDIRLHYPALDAAARRQVWVNFVAKLPRAGGQETVFSEQELDELARLELNGRQIKSAVKTAHLLASGMEEGTRFEHVRTVLRITRGVLV</sequence>
<reference evidence="3 4" key="1">
    <citation type="submission" date="2015-10" db="EMBL/GenBank/DDBJ databases">
        <title>Full genome of DAOMC 229536 Phialocephala scopiformis, a fungal endophyte of spruce producing the potent anti-insectan compound rugulosin.</title>
        <authorList>
            <consortium name="DOE Joint Genome Institute"/>
            <person name="Walker A.K."/>
            <person name="Frasz S.L."/>
            <person name="Seifert K.A."/>
            <person name="Miller J.D."/>
            <person name="Mondo S.J."/>
            <person name="Labutti K."/>
            <person name="Lipzen A."/>
            <person name="Dockter R."/>
            <person name="Kennedy M."/>
            <person name="Grigoriev I.V."/>
            <person name="Spatafora J.W."/>
        </authorList>
    </citation>
    <scope>NUCLEOTIDE SEQUENCE [LARGE SCALE GENOMIC DNA]</scope>
    <source>
        <strain evidence="3 4">CBS 120377</strain>
    </source>
</reference>
<proteinExistence type="predicted"/>
<dbReference type="KEGG" id="psco:LY89DRAFT_739508"/>
<evidence type="ECO:0000259" key="2">
    <source>
        <dbReference type="SMART" id="SM00382"/>
    </source>
</evidence>
<dbReference type="Pfam" id="PF00004">
    <property type="entry name" value="AAA"/>
    <property type="match status" value="1"/>
</dbReference>
<name>A0A194WUM4_MOLSC</name>
<dbReference type="SUPFAM" id="SSF52540">
    <property type="entry name" value="P-loop containing nucleoside triphosphate hydrolases"/>
    <property type="match status" value="1"/>
</dbReference>
<dbReference type="InterPro" id="IPR054289">
    <property type="entry name" value="DUF7025"/>
</dbReference>
<feature type="region of interest" description="Disordered" evidence="1">
    <location>
        <begin position="1"/>
        <end position="25"/>
    </location>
</feature>
<dbReference type="Pfam" id="PF23232">
    <property type="entry name" value="AAA_lid_13"/>
    <property type="match status" value="1"/>
</dbReference>
<feature type="domain" description="AAA+ ATPase" evidence="2">
    <location>
        <begin position="505"/>
        <end position="632"/>
    </location>
</feature>
<dbReference type="PANTHER" id="PTHR46411">
    <property type="entry name" value="FAMILY ATPASE, PUTATIVE-RELATED"/>
    <property type="match status" value="1"/>
</dbReference>
<keyword evidence="3" id="KW-0378">Hydrolase</keyword>
<keyword evidence="4" id="KW-1185">Reference proteome</keyword>
<dbReference type="InterPro" id="IPR027417">
    <property type="entry name" value="P-loop_NTPase"/>
</dbReference>
<dbReference type="Pfam" id="PF22942">
    <property type="entry name" value="DUF7025"/>
    <property type="match status" value="1"/>
</dbReference>
<dbReference type="Gene3D" id="3.40.50.300">
    <property type="entry name" value="P-loop containing nucleotide triphosphate hydrolases"/>
    <property type="match status" value="1"/>
</dbReference>
<dbReference type="InterPro" id="IPR056599">
    <property type="entry name" value="AAA_lid_fung"/>
</dbReference>
<accession>A0A194WUM4</accession>
<dbReference type="STRING" id="149040.A0A194WUM4"/>
<dbReference type="Proteomes" id="UP000070700">
    <property type="component" value="Unassembled WGS sequence"/>
</dbReference>
<dbReference type="GO" id="GO:0016887">
    <property type="term" value="F:ATP hydrolysis activity"/>
    <property type="evidence" value="ECO:0007669"/>
    <property type="project" value="InterPro"/>
</dbReference>
<dbReference type="RefSeq" id="XP_018065667.1">
    <property type="nucleotide sequence ID" value="XM_018220469.1"/>
</dbReference>
<dbReference type="CDD" id="cd19481">
    <property type="entry name" value="RecA-like_protease"/>
    <property type="match status" value="1"/>
</dbReference>
<evidence type="ECO:0000256" key="1">
    <source>
        <dbReference type="SAM" id="MobiDB-lite"/>
    </source>
</evidence>
<protein>
    <submittedName>
        <fullName evidence="3">p-loop containing nucleoside triphosphate hydrolase protein</fullName>
    </submittedName>
</protein>
<dbReference type="PANTHER" id="PTHR46411:SF3">
    <property type="entry name" value="AAA+ ATPASE DOMAIN-CONTAINING PROTEIN"/>
    <property type="match status" value="1"/>
</dbReference>